<feature type="transmembrane region" description="Helical" evidence="5">
    <location>
        <begin position="140"/>
        <end position="160"/>
    </location>
</feature>
<feature type="transmembrane region" description="Helical" evidence="5">
    <location>
        <begin position="115"/>
        <end position="134"/>
    </location>
</feature>
<evidence type="ECO:0000256" key="4">
    <source>
        <dbReference type="ARBA" id="ARBA00023136"/>
    </source>
</evidence>
<evidence type="ECO:0000313" key="7">
    <source>
        <dbReference type="EMBL" id="TPE43850.1"/>
    </source>
</evidence>
<reference evidence="7 8" key="1">
    <citation type="submission" date="2019-06" db="EMBL/GenBank/DDBJ databases">
        <title>A novel bacterium of genus Pontibacter, isolated from marine sediment.</title>
        <authorList>
            <person name="Huang H."/>
            <person name="Mo K."/>
            <person name="Hu Y."/>
        </authorList>
    </citation>
    <scope>NUCLEOTIDE SEQUENCE [LARGE SCALE GENOMIC DNA]</scope>
    <source>
        <strain evidence="7 8">HB172049</strain>
    </source>
</reference>
<feature type="transmembrane region" description="Helical" evidence="5">
    <location>
        <begin position="63"/>
        <end position="83"/>
    </location>
</feature>
<dbReference type="Proteomes" id="UP000316727">
    <property type="component" value="Unassembled WGS sequence"/>
</dbReference>
<dbReference type="OrthoDB" id="581879at2"/>
<dbReference type="Pfam" id="PF13515">
    <property type="entry name" value="FUSC_2"/>
    <property type="match status" value="1"/>
</dbReference>
<keyword evidence="3 5" id="KW-1133">Transmembrane helix</keyword>
<name>A0A501W6D0_9BACT</name>
<dbReference type="EMBL" id="VFRQ01000005">
    <property type="protein sequence ID" value="TPE43850.1"/>
    <property type="molecule type" value="Genomic_DNA"/>
</dbReference>
<feature type="domain" description="Integral membrane bound transporter" evidence="6">
    <location>
        <begin position="195"/>
        <end position="320"/>
    </location>
</feature>
<dbReference type="InterPro" id="IPR049453">
    <property type="entry name" value="Memb_transporter_dom"/>
</dbReference>
<keyword evidence="8" id="KW-1185">Reference proteome</keyword>
<dbReference type="AlphaFoldDB" id="A0A501W6D0"/>
<protein>
    <submittedName>
        <fullName evidence="7">FUSC family protein</fullName>
    </submittedName>
</protein>
<feature type="transmembrane region" description="Helical" evidence="5">
    <location>
        <begin position="181"/>
        <end position="202"/>
    </location>
</feature>
<evidence type="ECO:0000256" key="5">
    <source>
        <dbReference type="SAM" id="Phobius"/>
    </source>
</evidence>
<keyword evidence="4 5" id="KW-0472">Membrane</keyword>
<organism evidence="7 8">
    <name type="scientific">Pontibacter mangrovi</name>
    <dbReference type="NCBI Taxonomy" id="2589816"/>
    <lineage>
        <taxon>Bacteria</taxon>
        <taxon>Pseudomonadati</taxon>
        <taxon>Bacteroidota</taxon>
        <taxon>Cytophagia</taxon>
        <taxon>Cytophagales</taxon>
        <taxon>Hymenobacteraceae</taxon>
        <taxon>Pontibacter</taxon>
    </lineage>
</organism>
<keyword evidence="2 5" id="KW-0812">Transmembrane</keyword>
<sequence length="351" mass="38748">MLKQLLEFKKTDRKWHMALLASLCVGIPVLAGYFTGHMQEGKLASMTALVILYIQSQSIVRRMVVLMACSFGMLVSIAVGLLFGFNPYVASLVLGLFAFAVHLVLYYLKMMRPPGNFFFILVASVALAMPHNLATVPYNIGLAGIGTMISCLLGLVYSLITLRKTQAHEEVLVLSKPPHVNFIESLTFGFFVGLSLLVAYLLKLDKPYWVPTSCAAVMQGVSIRHIWQRSAQRVLGTFIGLGLTWAILLLKPSILAIAVGIILLQFVVEMLVVRNYAVAAVFITVLTIFLAETGTALSDPTPLIRARFYDILIGSTIGALGGWALYNEKLHYLTARQIRKTKIAVARRKRN</sequence>
<evidence type="ECO:0000259" key="6">
    <source>
        <dbReference type="Pfam" id="PF13515"/>
    </source>
</evidence>
<evidence type="ECO:0000256" key="3">
    <source>
        <dbReference type="ARBA" id="ARBA00022989"/>
    </source>
</evidence>
<evidence type="ECO:0000256" key="2">
    <source>
        <dbReference type="ARBA" id="ARBA00022692"/>
    </source>
</evidence>
<gene>
    <name evidence="7" type="ORF">FJM65_10475</name>
</gene>
<feature type="transmembrane region" description="Helical" evidence="5">
    <location>
        <begin position="308"/>
        <end position="326"/>
    </location>
</feature>
<proteinExistence type="predicted"/>
<dbReference type="RefSeq" id="WP_140621473.1">
    <property type="nucleotide sequence ID" value="NZ_VFRQ01000005.1"/>
</dbReference>
<feature type="transmembrane region" description="Helical" evidence="5">
    <location>
        <begin position="15"/>
        <end position="36"/>
    </location>
</feature>
<evidence type="ECO:0000313" key="8">
    <source>
        <dbReference type="Proteomes" id="UP000316727"/>
    </source>
</evidence>
<evidence type="ECO:0000256" key="1">
    <source>
        <dbReference type="ARBA" id="ARBA00004141"/>
    </source>
</evidence>
<comment type="caution">
    <text evidence="7">The sequence shown here is derived from an EMBL/GenBank/DDBJ whole genome shotgun (WGS) entry which is preliminary data.</text>
</comment>
<feature type="transmembrane region" description="Helical" evidence="5">
    <location>
        <begin position="89"/>
        <end position="108"/>
    </location>
</feature>
<feature type="transmembrane region" description="Helical" evidence="5">
    <location>
        <begin position="239"/>
        <end position="264"/>
    </location>
</feature>
<dbReference type="GO" id="GO:0016020">
    <property type="term" value="C:membrane"/>
    <property type="evidence" value="ECO:0007669"/>
    <property type="project" value="UniProtKB-SubCell"/>
</dbReference>
<feature type="transmembrane region" description="Helical" evidence="5">
    <location>
        <begin position="276"/>
        <end position="296"/>
    </location>
</feature>
<comment type="subcellular location">
    <subcellularLocation>
        <location evidence="1">Membrane</location>
        <topology evidence="1">Multi-pass membrane protein</topology>
    </subcellularLocation>
</comment>
<accession>A0A501W6D0</accession>